<organism evidence="3 4">
    <name type="scientific">Thalassoglobus polymorphus</name>
    <dbReference type="NCBI Taxonomy" id="2527994"/>
    <lineage>
        <taxon>Bacteria</taxon>
        <taxon>Pseudomonadati</taxon>
        <taxon>Planctomycetota</taxon>
        <taxon>Planctomycetia</taxon>
        <taxon>Planctomycetales</taxon>
        <taxon>Planctomycetaceae</taxon>
        <taxon>Thalassoglobus</taxon>
    </lineage>
</organism>
<sequence>MQTEEPHTVSAKAPADPLPERRGPRPARKRSWYAKSAAAFRWVHIYISMLGFATLMFFAFTGITLNHPTWFGASEQQIQDFQGTVPEEVIGLSMNTEVEDGEEIEVTVDKLAISEWLRAEHRLKGKVSEFDVDEFECMVVYKGPGYAADVFLDHGNGEYMLTETSSGIMAIMNDLHKGRDTGREWSWVIDISAIVTMLLSLSGFGLLFYVRRRRMSGIVTAVVGAIVLIAAWAIWVP</sequence>
<protein>
    <recommendedName>
        <fullName evidence="5">PepSY-associated TM helix</fullName>
    </recommendedName>
</protein>
<feature type="transmembrane region" description="Helical" evidence="2">
    <location>
        <begin position="217"/>
        <end position="235"/>
    </location>
</feature>
<feature type="transmembrane region" description="Helical" evidence="2">
    <location>
        <begin position="38"/>
        <end position="60"/>
    </location>
</feature>
<dbReference type="RefSeq" id="WP_145198923.1">
    <property type="nucleotide sequence ID" value="NZ_CP036267.1"/>
</dbReference>
<feature type="transmembrane region" description="Helical" evidence="2">
    <location>
        <begin position="185"/>
        <end position="210"/>
    </location>
</feature>
<dbReference type="AlphaFoldDB" id="A0A517QND0"/>
<dbReference type="InterPro" id="IPR032307">
    <property type="entry name" value="PepSY_TM-like_2"/>
</dbReference>
<reference evidence="3 4" key="1">
    <citation type="submission" date="2019-02" db="EMBL/GenBank/DDBJ databases">
        <title>Deep-cultivation of Planctomycetes and their phenomic and genomic characterization uncovers novel biology.</title>
        <authorList>
            <person name="Wiegand S."/>
            <person name="Jogler M."/>
            <person name="Boedeker C."/>
            <person name="Pinto D."/>
            <person name="Vollmers J."/>
            <person name="Rivas-Marin E."/>
            <person name="Kohn T."/>
            <person name="Peeters S.H."/>
            <person name="Heuer A."/>
            <person name="Rast P."/>
            <person name="Oberbeckmann S."/>
            <person name="Bunk B."/>
            <person name="Jeske O."/>
            <person name="Meyerdierks A."/>
            <person name="Storesund J.E."/>
            <person name="Kallscheuer N."/>
            <person name="Luecker S."/>
            <person name="Lage O.M."/>
            <person name="Pohl T."/>
            <person name="Merkel B.J."/>
            <person name="Hornburger P."/>
            <person name="Mueller R.-W."/>
            <person name="Bruemmer F."/>
            <person name="Labrenz M."/>
            <person name="Spormann A.M."/>
            <person name="Op den Camp H."/>
            <person name="Overmann J."/>
            <person name="Amann R."/>
            <person name="Jetten M.S.M."/>
            <person name="Mascher T."/>
            <person name="Medema M.H."/>
            <person name="Devos D.P."/>
            <person name="Kaster A.-K."/>
            <person name="Ovreas L."/>
            <person name="Rohde M."/>
            <person name="Galperin M.Y."/>
            <person name="Jogler C."/>
        </authorList>
    </citation>
    <scope>NUCLEOTIDE SEQUENCE [LARGE SCALE GENOMIC DNA]</scope>
    <source>
        <strain evidence="3 4">Mal48</strain>
    </source>
</reference>
<evidence type="ECO:0008006" key="5">
    <source>
        <dbReference type="Google" id="ProtNLM"/>
    </source>
</evidence>
<dbReference type="Proteomes" id="UP000315724">
    <property type="component" value="Chromosome"/>
</dbReference>
<accession>A0A517QND0</accession>
<dbReference type="KEGG" id="tpol:Mal48_23670"/>
<keyword evidence="2" id="KW-0472">Membrane</keyword>
<evidence type="ECO:0000313" key="4">
    <source>
        <dbReference type="Proteomes" id="UP000315724"/>
    </source>
</evidence>
<evidence type="ECO:0000313" key="3">
    <source>
        <dbReference type="EMBL" id="QDT33115.1"/>
    </source>
</evidence>
<proteinExistence type="predicted"/>
<gene>
    <name evidence="3" type="ORF">Mal48_23670</name>
</gene>
<evidence type="ECO:0000256" key="2">
    <source>
        <dbReference type="SAM" id="Phobius"/>
    </source>
</evidence>
<feature type="region of interest" description="Disordered" evidence="1">
    <location>
        <begin position="1"/>
        <end position="27"/>
    </location>
</feature>
<dbReference type="PANTHER" id="PTHR40115">
    <property type="entry name" value="INNER MEMBRANE PROTEIN WITH PEPSY TM HELIX"/>
    <property type="match status" value="1"/>
</dbReference>
<dbReference type="Pfam" id="PF16357">
    <property type="entry name" value="PepSY_TM_like_2"/>
    <property type="match status" value="1"/>
</dbReference>
<dbReference type="PANTHER" id="PTHR40115:SF1">
    <property type="entry name" value="INNER MEMBRANE PROTEIN WITH PEPSY TM HELIX"/>
    <property type="match status" value="1"/>
</dbReference>
<keyword evidence="4" id="KW-1185">Reference proteome</keyword>
<dbReference type="OrthoDB" id="27171at2"/>
<keyword evidence="2" id="KW-0812">Transmembrane</keyword>
<dbReference type="EMBL" id="CP036267">
    <property type="protein sequence ID" value="QDT33115.1"/>
    <property type="molecule type" value="Genomic_DNA"/>
</dbReference>
<name>A0A517QND0_9PLAN</name>
<evidence type="ECO:0000256" key="1">
    <source>
        <dbReference type="SAM" id="MobiDB-lite"/>
    </source>
</evidence>
<keyword evidence="2" id="KW-1133">Transmembrane helix</keyword>